<dbReference type="SUPFAM" id="SSF64356">
    <property type="entry name" value="SNARE-like"/>
    <property type="match status" value="1"/>
</dbReference>
<comment type="subcellular location">
    <subcellularLocation>
        <location evidence="1">Membrane</location>
    </subcellularLocation>
</comment>
<evidence type="ECO:0000256" key="4">
    <source>
        <dbReference type="SAM" id="Phobius"/>
    </source>
</evidence>
<evidence type="ECO:0000256" key="2">
    <source>
        <dbReference type="ARBA" id="ARBA00008025"/>
    </source>
</evidence>
<dbReference type="EMBL" id="JAIQCV010000008">
    <property type="protein sequence ID" value="KAH1075344.1"/>
    <property type="molecule type" value="Genomic_DNA"/>
</dbReference>
<comment type="caution">
    <text evidence="6">The sequence shown here is derived from an EMBL/GenBank/DDBJ whole genome shotgun (WGS) entry which is preliminary data.</text>
</comment>
<dbReference type="AlphaFoldDB" id="A0A9D3VA63"/>
<evidence type="ECO:0000256" key="1">
    <source>
        <dbReference type="ARBA" id="ARBA00004370"/>
    </source>
</evidence>
<keyword evidence="4" id="KW-1133">Transmembrane helix</keyword>
<dbReference type="GO" id="GO:0016020">
    <property type="term" value="C:membrane"/>
    <property type="evidence" value="ECO:0007669"/>
    <property type="project" value="UniProtKB-SubCell"/>
</dbReference>
<dbReference type="PANTHER" id="PTHR47461:SF3">
    <property type="entry name" value="PHYTOLONGIN PHYL2.2"/>
    <property type="match status" value="1"/>
</dbReference>
<feature type="transmembrane region" description="Helical" evidence="4">
    <location>
        <begin position="233"/>
        <end position="254"/>
    </location>
</feature>
<comment type="similarity">
    <text evidence="2">Belongs to the synaptobrevin family.</text>
</comment>
<dbReference type="OrthoDB" id="1918034at2759"/>
<gene>
    <name evidence="6" type="ORF">J1N35_027672</name>
</gene>
<sequence length="263" mass="28357">MISDPKLILYACIAKGPTVLAEFTRKEAVGIEPLARECIEKAPPYHSMFSHTVSQRSYTFLIDDPFVYFIISHEDLDKSESFWFLNRLKVALDDFLLTGLVMGTDNLTPNCLQSHFDPVFSEALGLGLSLDFVPSPVVKDSRNPTVVAPLLGGLKKKKRSGGGLEVNGVETKDGCGGVGGGGGGIVGMENTVDLSDDFRDYPVSMQKSGGLCGGGGGGGGDKQKAKQTWRKHVWVVLILDLLVCATLFGVWLWVCRGLQCIDG</sequence>
<keyword evidence="7" id="KW-1185">Reference proteome</keyword>
<reference evidence="6 7" key="1">
    <citation type="journal article" date="2021" name="Plant Biotechnol. J.">
        <title>Multi-omics assisted identification of the key and species-specific regulatory components of drought-tolerant mechanisms in Gossypium stocksii.</title>
        <authorList>
            <person name="Yu D."/>
            <person name="Ke L."/>
            <person name="Zhang D."/>
            <person name="Wu Y."/>
            <person name="Sun Y."/>
            <person name="Mei J."/>
            <person name="Sun J."/>
            <person name="Sun Y."/>
        </authorList>
    </citation>
    <scope>NUCLEOTIDE SEQUENCE [LARGE SCALE GENOMIC DNA]</scope>
    <source>
        <strain evidence="7">cv. E1</strain>
        <tissue evidence="6">Leaf</tissue>
    </source>
</reference>
<dbReference type="Proteomes" id="UP000828251">
    <property type="component" value="Unassembled WGS sequence"/>
</dbReference>
<evidence type="ECO:0000259" key="5">
    <source>
        <dbReference type="SMART" id="SM01270"/>
    </source>
</evidence>
<protein>
    <recommendedName>
        <fullName evidence="5">Longin domain-containing protein</fullName>
    </recommendedName>
</protein>
<organism evidence="6 7">
    <name type="scientific">Gossypium stocksii</name>
    <dbReference type="NCBI Taxonomy" id="47602"/>
    <lineage>
        <taxon>Eukaryota</taxon>
        <taxon>Viridiplantae</taxon>
        <taxon>Streptophyta</taxon>
        <taxon>Embryophyta</taxon>
        <taxon>Tracheophyta</taxon>
        <taxon>Spermatophyta</taxon>
        <taxon>Magnoliopsida</taxon>
        <taxon>eudicotyledons</taxon>
        <taxon>Gunneridae</taxon>
        <taxon>Pentapetalae</taxon>
        <taxon>rosids</taxon>
        <taxon>malvids</taxon>
        <taxon>Malvales</taxon>
        <taxon>Malvaceae</taxon>
        <taxon>Malvoideae</taxon>
        <taxon>Gossypium</taxon>
    </lineage>
</organism>
<dbReference type="InterPro" id="IPR011012">
    <property type="entry name" value="Longin-like_dom_sf"/>
</dbReference>
<evidence type="ECO:0000256" key="3">
    <source>
        <dbReference type="ARBA" id="ARBA00023136"/>
    </source>
</evidence>
<dbReference type="PANTHER" id="PTHR47461">
    <property type="entry name" value="PHYTOLONGIN PHYL1.2"/>
    <property type="match status" value="1"/>
</dbReference>
<name>A0A9D3VA63_9ROSI</name>
<dbReference type="InterPro" id="IPR010908">
    <property type="entry name" value="Longin_dom"/>
</dbReference>
<feature type="domain" description="Longin" evidence="5">
    <location>
        <begin position="34"/>
        <end position="119"/>
    </location>
</feature>
<dbReference type="Gene3D" id="3.30.450.50">
    <property type="entry name" value="Longin domain"/>
    <property type="match status" value="1"/>
</dbReference>
<evidence type="ECO:0000313" key="6">
    <source>
        <dbReference type="EMBL" id="KAH1075344.1"/>
    </source>
</evidence>
<evidence type="ECO:0000313" key="7">
    <source>
        <dbReference type="Proteomes" id="UP000828251"/>
    </source>
</evidence>
<accession>A0A9D3VA63</accession>
<keyword evidence="4" id="KW-0812">Transmembrane</keyword>
<proteinExistence type="inferred from homology"/>
<dbReference type="SMART" id="SM01270">
    <property type="entry name" value="Longin"/>
    <property type="match status" value="1"/>
</dbReference>
<dbReference type="CDD" id="cd14824">
    <property type="entry name" value="Longin"/>
    <property type="match status" value="1"/>
</dbReference>
<dbReference type="InterPro" id="IPR044783">
    <property type="entry name" value="PHYL"/>
</dbReference>
<keyword evidence="3 4" id="KW-0472">Membrane</keyword>